<evidence type="ECO:0000313" key="1">
    <source>
        <dbReference type="EMBL" id="OAN14526.1"/>
    </source>
</evidence>
<dbReference type="InterPro" id="IPR045527">
    <property type="entry name" value="DUF6470"/>
</dbReference>
<keyword evidence="2" id="KW-1185">Reference proteome</keyword>
<gene>
    <name evidence="1" type="ORF">A3783_00950</name>
</gene>
<dbReference type="Proteomes" id="UP000078447">
    <property type="component" value="Unassembled WGS sequence"/>
</dbReference>
<dbReference type="EMBL" id="LVVL01000001">
    <property type="protein sequence ID" value="OAN14526.1"/>
    <property type="molecule type" value="Genomic_DNA"/>
</dbReference>
<sequence>MNLPHLEMRQTSAKIGINTTRATLEQRQAPATLSIEQPKGNLSMETVAARLEIDSTQAMIEAGRIPALESVERYAAFGRQMGQQATGQAAAEGDQLMRIEQGGNAVARVAKSRDTPPAEVTTLGFIPRSLDRVKINYTPAEVRINYTAEKPRIEVQINRPELNVTEGTVDIYLREQNQLDMWPVGGIFDGEG</sequence>
<reference evidence="1 2" key="1">
    <citation type="submission" date="2016-03" db="EMBL/GenBank/DDBJ databases">
        <authorList>
            <person name="Cho S.-Y."/>
            <person name="Lim S."/>
            <person name="Kim H."/>
            <person name="Soh E.H."/>
            <person name="Moon J.S."/>
        </authorList>
    </citation>
    <scope>NUCLEOTIDE SEQUENCE [LARGE SCALE GENOMIC DNA]</scope>
    <source>
        <strain evidence="1 2">KCTC 3810</strain>
    </source>
</reference>
<dbReference type="Pfam" id="PF20074">
    <property type="entry name" value="DUF6470"/>
    <property type="match status" value="1"/>
</dbReference>
<proteinExistence type="predicted"/>
<protein>
    <submittedName>
        <fullName evidence="1">Uncharacterized protein</fullName>
    </submittedName>
</protein>
<accession>A0ABX2V8P4</accession>
<organism evidence="1 2">
    <name type="scientific">Exiguobacterium undae</name>
    <dbReference type="NCBI Taxonomy" id="169177"/>
    <lineage>
        <taxon>Bacteria</taxon>
        <taxon>Bacillati</taxon>
        <taxon>Bacillota</taxon>
        <taxon>Bacilli</taxon>
        <taxon>Bacillales</taxon>
        <taxon>Bacillales Family XII. Incertae Sedis</taxon>
        <taxon>Exiguobacterium</taxon>
    </lineage>
</organism>
<evidence type="ECO:0000313" key="2">
    <source>
        <dbReference type="Proteomes" id="UP000078447"/>
    </source>
</evidence>
<name>A0ABX2V8P4_9BACL</name>
<dbReference type="RefSeq" id="WP_028105744.1">
    <property type="nucleotide sequence ID" value="NZ_LVVL01000001.1"/>
</dbReference>
<comment type="caution">
    <text evidence="1">The sequence shown here is derived from an EMBL/GenBank/DDBJ whole genome shotgun (WGS) entry which is preliminary data.</text>
</comment>